<accession>A0A212JL26</accession>
<dbReference type="PANTHER" id="PTHR34388:SF1">
    <property type="entry name" value="DNA POLYMERASE III SUBUNIT DELTA"/>
    <property type="match status" value="1"/>
</dbReference>
<dbReference type="GO" id="GO:0003677">
    <property type="term" value="F:DNA binding"/>
    <property type="evidence" value="ECO:0007669"/>
    <property type="project" value="InterPro"/>
</dbReference>
<proteinExistence type="predicted"/>
<gene>
    <name evidence="5" type="ORF">KL86DPRO_11732</name>
</gene>
<organism evidence="5">
    <name type="scientific">uncultured delta proteobacterium</name>
    <dbReference type="NCBI Taxonomy" id="34034"/>
    <lineage>
        <taxon>Bacteria</taxon>
        <taxon>Deltaproteobacteria</taxon>
        <taxon>environmental samples</taxon>
    </lineage>
</organism>
<evidence type="ECO:0000256" key="2">
    <source>
        <dbReference type="ARBA" id="ARBA00022695"/>
    </source>
</evidence>
<sequence>MARPGFTICVCPDRYLVRAHIEETLQTVAPESGGLLGGPSATSWERHAFWGDDPLPPAFWEHLTLQGLFATPKAVIVHNAQNIPADAWKKISAALSSPNAETWPFFCLYVAFERGKPKIPAHIASLACMRFAEQKGWIWSSQGLDERSKTLFVQAEAKKRSLAFAPGALEAVVPRLPLDATAIGTEMDKLALAATEGRITADLAAILDHETEPDVFSLIRNLQQRRGSLAVWEQALASERGSDSMAFAFLAMLTREARQLWQISLGEPVRLPPQILSAKTAIARSLGPAGIAKLWHLALEADKGVKTGERTPDQALDNLLASLSLLFSPPGQSR</sequence>
<keyword evidence="4" id="KW-0239">DNA-directed DNA polymerase</keyword>
<keyword evidence="3" id="KW-0235">DNA replication</keyword>
<dbReference type="EMBL" id="FLUQ01000001">
    <property type="protein sequence ID" value="SBW00149.1"/>
    <property type="molecule type" value="Genomic_DNA"/>
</dbReference>
<dbReference type="GO" id="GO:0006261">
    <property type="term" value="P:DNA-templated DNA replication"/>
    <property type="evidence" value="ECO:0007669"/>
    <property type="project" value="TreeGrafter"/>
</dbReference>
<evidence type="ECO:0008006" key="6">
    <source>
        <dbReference type="Google" id="ProtNLM"/>
    </source>
</evidence>
<dbReference type="GO" id="GO:0009360">
    <property type="term" value="C:DNA polymerase III complex"/>
    <property type="evidence" value="ECO:0007669"/>
    <property type="project" value="TreeGrafter"/>
</dbReference>
<evidence type="ECO:0000256" key="4">
    <source>
        <dbReference type="ARBA" id="ARBA00022932"/>
    </source>
</evidence>
<dbReference type="PANTHER" id="PTHR34388">
    <property type="entry name" value="DNA POLYMERASE III SUBUNIT DELTA"/>
    <property type="match status" value="1"/>
</dbReference>
<evidence type="ECO:0000256" key="1">
    <source>
        <dbReference type="ARBA" id="ARBA00022679"/>
    </source>
</evidence>
<protein>
    <recommendedName>
        <fullName evidence="6">DNA polymerase III, delta subunit</fullName>
    </recommendedName>
</protein>
<reference evidence="5" key="1">
    <citation type="submission" date="2016-04" db="EMBL/GenBank/DDBJ databases">
        <authorList>
            <person name="Evans L.H."/>
            <person name="Alamgir A."/>
            <person name="Owens N."/>
            <person name="Weber N.D."/>
            <person name="Virtaneva K."/>
            <person name="Barbian K."/>
            <person name="Babar A."/>
            <person name="Rosenke K."/>
        </authorList>
    </citation>
    <scope>NUCLEOTIDE SEQUENCE</scope>
    <source>
        <strain evidence="5">86</strain>
    </source>
</reference>
<dbReference type="InterPro" id="IPR005790">
    <property type="entry name" value="DNA_polIII_delta"/>
</dbReference>
<evidence type="ECO:0000313" key="5">
    <source>
        <dbReference type="EMBL" id="SBW00149.1"/>
    </source>
</evidence>
<dbReference type="AlphaFoldDB" id="A0A212JL26"/>
<evidence type="ECO:0000256" key="3">
    <source>
        <dbReference type="ARBA" id="ARBA00022705"/>
    </source>
</evidence>
<keyword evidence="1" id="KW-0808">Transferase</keyword>
<dbReference type="Gene3D" id="1.20.272.10">
    <property type="match status" value="1"/>
</dbReference>
<name>A0A212JL26_9DELT</name>
<keyword evidence="2" id="KW-0548">Nucleotidyltransferase</keyword>
<dbReference type="GO" id="GO:0003887">
    <property type="term" value="F:DNA-directed DNA polymerase activity"/>
    <property type="evidence" value="ECO:0007669"/>
    <property type="project" value="UniProtKB-KW"/>
</dbReference>